<dbReference type="Proteomes" id="UP000226315">
    <property type="component" value="Segment"/>
</dbReference>
<protein>
    <submittedName>
        <fullName evidence="1">Uncharacterized protein</fullName>
    </submittedName>
</protein>
<gene>
    <name evidence="1" type="ORF">SEA_ARCADIA_82</name>
</gene>
<reference evidence="1 2" key="1">
    <citation type="submission" date="2017-06" db="EMBL/GenBank/DDBJ databases">
        <authorList>
            <person name="Schoff C."/>
            <person name="Dunbar D."/>
            <person name="Schaff J.E."/>
            <person name="Dashiell C.L."/>
            <person name="Macialek J.A."/>
            <person name="Klyczek K."/>
            <person name="Bradley K.W."/>
            <person name="Asai D.J."/>
            <person name="Bowman C.A."/>
            <person name="Russell D.A."/>
            <person name="Pope W.H."/>
            <person name="Jacobs-Sera D."/>
            <person name="Hendrix R.W."/>
            <person name="Hatfull G.F."/>
        </authorList>
    </citation>
    <scope>NUCLEOTIDE SEQUENCE [LARGE SCALE GENOMIC DNA]</scope>
</reference>
<organism evidence="1 2">
    <name type="scientific">Arthrobacter phage Arcadia</name>
    <dbReference type="NCBI Taxonomy" id="2024274"/>
    <lineage>
        <taxon>Viruses</taxon>
        <taxon>Duplodnaviria</taxon>
        <taxon>Heunggongvirae</taxon>
        <taxon>Uroviricota</taxon>
        <taxon>Caudoviricetes</taxon>
        <taxon>Mudcatvirus</taxon>
        <taxon>Mudcatvirus arcadia</taxon>
    </lineage>
</organism>
<name>A0A222Z8W3_9CAUD</name>
<sequence>MFLNDQKGFNMARTTRAEESYFTIQINAQNKNFITAEFSHDEVSIMDLQRNPHMYIVTRGDGTSQRDIRIVTPYQLEQEFDLPKNYRRGAFTKITPKAINIPSAISKTFVVTYYYSGIEYKNNHSSLDQAIKQWDALDADPEYYAGSLAEVTVWRRN</sequence>
<evidence type="ECO:0000313" key="1">
    <source>
        <dbReference type="EMBL" id="ASR80045.1"/>
    </source>
</evidence>
<dbReference type="EMBL" id="MF189170">
    <property type="protein sequence ID" value="ASR80045.1"/>
    <property type="molecule type" value="Genomic_DNA"/>
</dbReference>
<keyword evidence="2" id="KW-1185">Reference proteome</keyword>
<evidence type="ECO:0000313" key="2">
    <source>
        <dbReference type="Proteomes" id="UP000226315"/>
    </source>
</evidence>
<accession>A0A222Z8W3</accession>
<proteinExistence type="predicted"/>